<organism evidence="12 13">
    <name type="scientific">Enterococcus canintestini</name>
    <dbReference type="NCBI Taxonomy" id="317010"/>
    <lineage>
        <taxon>Bacteria</taxon>
        <taxon>Bacillati</taxon>
        <taxon>Bacillota</taxon>
        <taxon>Bacilli</taxon>
        <taxon>Lactobacillales</taxon>
        <taxon>Enterococcaceae</taxon>
        <taxon>Enterococcus</taxon>
    </lineage>
</organism>
<dbReference type="Pfam" id="PF00085">
    <property type="entry name" value="Thioredoxin"/>
    <property type="match status" value="1"/>
</dbReference>
<dbReference type="PRINTS" id="PR00421">
    <property type="entry name" value="THIOREDOXIN"/>
</dbReference>
<gene>
    <name evidence="12" type="ORF">RU96_GL000533</name>
</gene>
<dbReference type="InterPro" id="IPR013766">
    <property type="entry name" value="Thioredoxin_domain"/>
</dbReference>
<comment type="caution">
    <text evidence="12">The sequence shown here is derived from an EMBL/GenBank/DDBJ whole genome shotgun (WGS) entry which is preliminary data.</text>
</comment>
<dbReference type="SUPFAM" id="SSF52833">
    <property type="entry name" value="Thioredoxin-like"/>
    <property type="match status" value="1"/>
</dbReference>
<keyword evidence="5 10" id="KW-1015">Disulfide bond</keyword>
<dbReference type="Proteomes" id="UP000182835">
    <property type="component" value="Unassembled WGS sequence"/>
</dbReference>
<dbReference type="AlphaFoldDB" id="A0A1L8R5C6"/>
<evidence type="ECO:0000256" key="6">
    <source>
        <dbReference type="ARBA" id="ARBA00023284"/>
    </source>
</evidence>
<evidence type="ECO:0000256" key="1">
    <source>
        <dbReference type="ARBA" id="ARBA00008987"/>
    </source>
</evidence>
<evidence type="ECO:0000313" key="12">
    <source>
        <dbReference type="EMBL" id="OJG14958.1"/>
    </source>
</evidence>
<accession>A0A1L8R5C6</accession>
<evidence type="ECO:0000256" key="3">
    <source>
        <dbReference type="ARBA" id="ARBA00022448"/>
    </source>
</evidence>
<dbReference type="Gene3D" id="3.40.30.10">
    <property type="entry name" value="Glutaredoxin"/>
    <property type="match status" value="1"/>
</dbReference>
<dbReference type="InterPro" id="IPR036249">
    <property type="entry name" value="Thioredoxin-like_sf"/>
</dbReference>
<feature type="site" description="Deprotonates C-terminal active site Cys" evidence="9">
    <location>
        <position position="32"/>
    </location>
</feature>
<dbReference type="STRING" id="317010.RU96_GL000533"/>
<reference evidence="12 13" key="1">
    <citation type="submission" date="2014-12" db="EMBL/GenBank/DDBJ databases">
        <title>Draft genome sequences of 29 type strains of Enterococci.</title>
        <authorList>
            <person name="Zhong Z."/>
            <person name="Sun Z."/>
            <person name="Liu W."/>
            <person name="Zhang W."/>
            <person name="Zhang H."/>
        </authorList>
    </citation>
    <scope>NUCLEOTIDE SEQUENCE [LARGE SCALE GENOMIC DNA]</scope>
    <source>
        <strain evidence="12 13">DSM 21207</strain>
    </source>
</reference>
<dbReference type="InterPro" id="IPR005746">
    <property type="entry name" value="Thioredoxin"/>
</dbReference>
<dbReference type="PROSITE" id="PS51352">
    <property type="entry name" value="THIOREDOXIN_2"/>
    <property type="match status" value="1"/>
</dbReference>
<dbReference type="CDD" id="cd02947">
    <property type="entry name" value="TRX_family"/>
    <property type="match status" value="1"/>
</dbReference>
<feature type="site" description="Contributes to redox potential value" evidence="9">
    <location>
        <position position="39"/>
    </location>
</feature>
<evidence type="ECO:0000256" key="10">
    <source>
        <dbReference type="PIRSR" id="PIRSR000077-4"/>
    </source>
</evidence>
<feature type="site" description="Contributes to redox potential value" evidence="9">
    <location>
        <position position="40"/>
    </location>
</feature>
<protein>
    <recommendedName>
        <fullName evidence="2 7">Thioredoxin</fullName>
    </recommendedName>
</protein>
<dbReference type="PROSITE" id="PS00194">
    <property type="entry name" value="THIOREDOXIN_1"/>
    <property type="match status" value="1"/>
</dbReference>
<keyword evidence="3" id="KW-0813">Transport</keyword>
<feature type="disulfide bond" description="Redox-active" evidence="10">
    <location>
        <begin position="38"/>
        <end position="41"/>
    </location>
</feature>
<dbReference type="PANTHER" id="PTHR45663:SF11">
    <property type="entry name" value="GEO12009P1"/>
    <property type="match status" value="1"/>
</dbReference>
<keyword evidence="4" id="KW-0249">Electron transport</keyword>
<proteinExistence type="inferred from homology"/>
<evidence type="ECO:0000313" key="13">
    <source>
        <dbReference type="Proteomes" id="UP000182835"/>
    </source>
</evidence>
<dbReference type="FunFam" id="3.40.30.10:FF:000001">
    <property type="entry name" value="Thioredoxin"/>
    <property type="match status" value="1"/>
</dbReference>
<dbReference type="PANTHER" id="PTHR45663">
    <property type="entry name" value="GEO12009P1"/>
    <property type="match status" value="1"/>
</dbReference>
<evidence type="ECO:0000256" key="2">
    <source>
        <dbReference type="ARBA" id="ARBA00020570"/>
    </source>
</evidence>
<feature type="active site" description="Nucleophile" evidence="9">
    <location>
        <position position="41"/>
    </location>
</feature>
<dbReference type="NCBIfam" id="TIGR01068">
    <property type="entry name" value="thioredoxin"/>
    <property type="match status" value="1"/>
</dbReference>
<comment type="similarity">
    <text evidence="1 8">Belongs to the thioredoxin family.</text>
</comment>
<dbReference type="GO" id="GO:0015035">
    <property type="term" value="F:protein-disulfide reductase activity"/>
    <property type="evidence" value="ECO:0007669"/>
    <property type="project" value="UniProtKB-UniRule"/>
</dbReference>
<name>A0A1L8R5C6_9ENTE</name>
<feature type="active site" description="Nucleophile" evidence="9">
    <location>
        <position position="38"/>
    </location>
</feature>
<evidence type="ECO:0000256" key="8">
    <source>
        <dbReference type="PIRNR" id="PIRNR000077"/>
    </source>
</evidence>
<keyword evidence="6 10" id="KW-0676">Redox-active center</keyword>
<dbReference type="GO" id="GO:0045454">
    <property type="term" value="P:cell redox homeostasis"/>
    <property type="evidence" value="ECO:0007669"/>
    <property type="project" value="TreeGrafter"/>
</dbReference>
<evidence type="ECO:0000256" key="7">
    <source>
        <dbReference type="NCBIfam" id="TIGR01068"/>
    </source>
</evidence>
<evidence type="ECO:0000256" key="9">
    <source>
        <dbReference type="PIRSR" id="PIRSR000077-1"/>
    </source>
</evidence>
<dbReference type="InterPro" id="IPR017937">
    <property type="entry name" value="Thioredoxin_CS"/>
</dbReference>
<sequence length="114" mass="12450">MPNSKIGGNNMSKAVTDATFASETDEGLVLVDFWATWCGPCRMQAPILDQLAASHDEDELKIVKMDVDENPETPAQFGVMSIPTLLLKKDGEVVDKVIGVHTKDQLEQLIASHL</sequence>
<dbReference type="EMBL" id="JXKG01000012">
    <property type="protein sequence ID" value="OJG14958.1"/>
    <property type="molecule type" value="Genomic_DNA"/>
</dbReference>
<dbReference type="PIRSF" id="PIRSF000077">
    <property type="entry name" value="Thioredoxin"/>
    <property type="match status" value="1"/>
</dbReference>
<evidence type="ECO:0000256" key="4">
    <source>
        <dbReference type="ARBA" id="ARBA00022982"/>
    </source>
</evidence>
<feature type="domain" description="Thioredoxin" evidence="11">
    <location>
        <begin position="1"/>
        <end position="114"/>
    </location>
</feature>
<evidence type="ECO:0000256" key="5">
    <source>
        <dbReference type="ARBA" id="ARBA00023157"/>
    </source>
</evidence>
<evidence type="ECO:0000259" key="11">
    <source>
        <dbReference type="PROSITE" id="PS51352"/>
    </source>
</evidence>
<dbReference type="GO" id="GO:0005829">
    <property type="term" value="C:cytosol"/>
    <property type="evidence" value="ECO:0007669"/>
    <property type="project" value="TreeGrafter"/>
</dbReference>